<evidence type="ECO:0000256" key="2">
    <source>
        <dbReference type="ARBA" id="ARBA00001966"/>
    </source>
</evidence>
<dbReference type="InterPro" id="IPR013785">
    <property type="entry name" value="Aldolase_TIM"/>
</dbReference>
<evidence type="ECO:0000259" key="13">
    <source>
        <dbReference type="PROSITE" id="PS51918"/>
    </source>
</evidence>
<dbReference type="GO" id="GO:0046872">
    <property type="term" value="F:metal ion binding"/>
    <property type="evidence" value="ECO:0007669"/>
    <property type="project" value="UniProtKB-KW"/>
</dbReference>
<keyword evidence="4 11" id="KW-0004">4Fe-4S</keyword>
<dbReference type="SFLD" id="SFLDG01070">
    <property type="entry name" value="PLP-dependent"/>
    <property type="match status" value="1"/>
</dbReference>
<gene>
    <name evidence="14" type="ORF">GCM10017643_12460</name>
</gene>
<dbReference type="InterPro" id="IPR022447">
    <property type="entry name" value="Lys_aminomutase-rel"/>
</dbReference>
<evidence type="ECO:0000256" key="1">
    <source>
        <dbReference type="ARBA" id="ARBA00001933"/>
    </source>
</evidence>
<comment type="cofactor">
    <cofactor evidence="2">
        <name>[4Fe-4S] cluster</name>
        <dbReference type="ChEBI" id="CHEBI:49883"/>
    </cofactor>
</comment>
<dbReference type="InterPro" id="IPR058240">
    <property type="entry name" value="rSAM_sf"/>
</dbReference>
<dbReference type="PROSITE" id="PS51918">
    <property type="entry name" value="RADICAL_SAM"/>
    <property type="match status" value="1"/>
</dbReference>
<evidence type="ECO:0000256" key="3">
    <source>
        <dbReference type="ARBA" id="ARBA00008703"/>
    </source>
</evidence>
<feature type="domain" description="Radical SAM core" evidence="13">
    <location>
        <begin position="103"/>
        <end position="316"/>
    </location>
</feature>
<feature type="binding site" evidence="11">
    <location>
        <position position="117"/>
    </location>
    <ligand>
        <name>[4Fe-4S] cluster</name>
        <dbReference type="ChEBI" id="CHEBI:49883"/>
        <note>4Fe-4S-S-AdoMet</note>
    </ligand>
</feature>
<dbReference type="PANTHER" id="PTHR30538:SF1">
    <property type="entry name" value="L-LYSINE 2,3-AMINOMUTASE"/>
    <property type="match status" value="1"/>
</dbReference>
<reference evidence="14" key="2">
    <citation type="submission" date="2023-01" db="EMBL/GenBank/DDBJ databases">
        <authorList>
            <person name="Sun Q."/>
            <person name="Evtushenko L."/>
        </authorList>
    </citation>
    <scope>NUCLEOTIDE SEQUENCE</scope>
    <source>
        <strain evidence="14">VKM B-2484</strain>
    </source>
</reference>
<evidence type="ECO:0000256" key="7">
    <source>
        <dbReference type="ARBA" id="ARBA00022898"/>
    </source>
</evidence>
<feature type="binding site" evidence="11">
    <location>
        <position position="124"/>
    </location>
    <ligand>
        <name>[4Fe-4S] cluster</name>
        <dbReference type="ChEBI" id="CHEBI:49883"/>
        <note>4Fe-4S-S-AdoMet</note>
    </ligand>
</feature>
<evidence type="ECO:0000313" key="15">
    <source>
        <dbReference type="Proteomes" id="UP001143370"/>
    </source>
</evidence>
<dbReference type="Pfam" id="PF04055">
    <property type="entry name" value="Radical_SAM"/>
    <property type="match status" value="1"/>
</dbReference>
<dbReference type="SFLD" id="SFLDS00029">
    <property type="entry name" value="Radical_SAM"/>
    <property type="match status" value="1"/>
</dbReference>
<comment type="caution">
    <text evidence="14">The sequence shown here is derived from an EMBL/GenBank/DDBJ whole genome shotgun (WGS) entry which is preliminary data.</text>
</comment>
<keyword evidence="10" id="KW-0413">Isomerase</keyword>
<dbReference type="EMBL" id="BSFJ01000005">
    <property type="protein sequence ID" value="GLK71131.1"/>
    <property type="molecule type" value="Genomic_DNA"/>
</dbReference>
<evidence type="ECO:0000256" key="10">
    <source>
        <dbReference type="ARBA" id="ARBA00023235"/>
    </source>
</evidence>
<dbReference type="RefSeq" id="WP_213372114.1">
    <property type="nucleotide sequence ID" value="NZ_BSFJ01000005.1"/>
</dbReference>
<dbReference type="NCBIfam" id="TIGR03822">
    <property type="entry name" value="AblA_like_2"/>
    <property type="match status" value="1"/>
</dbReference>
<keyword evidence="15" id="KW-1185">Reference proteome</keyword>
<evidence type="ECO:0000256" key="8">
    <source>
        <dbReference type="ARBA" id="ARBA00023004"/>
    </source>
</evidence>
<evidence type="ECO:0000256" key="6">
    <source>
        <dbReference type="ARBA" id="ARBA00022723"/>
    </source>
</evidence>
<keyword evidence="9 11" id="KW-0411">Iron-sulfur</keyword>
<feature type="binding site" evidence="11">
    <location>
        <position position="121"/>
    </location>
    <ligand>
        <name>[4Fe-4S] cluster</name>
        <dbReference type="ChEBI" id="CHEBI:49883"/>
        <note>4Fe-4S-S-AdoMet</note>
    </ligand>
</feature>
<dbReference type="Pfam" id="PF12544">
    <property type="entry name" value="LAM_C"/>
    <property type="match status" value="1"/>
</dbReference>
<protein>
    <submittedName>
        <fullName evidence="14">Lysine 2,3-aminomutase</fullName>
    </submittedName>
</protein>
<name>A0A9W6J5E3_9HYPH</name>
<dbReference type="PANTHER" id="PTHR30538">
    <property type="entry name" value="LYSINE 2,3-AMINOMUTASE-RELATED"/>
    <property type="match status" value="1"/>
</dbReference>
<keyword evidence="5" id="KW-0949">S-adenosyl-L-methionine</keyword>
<sequence length="362" mass="38174">MSSPAPLPAACPPLAALPKRTLRHIGELAEAGLAPADPALEAVAARYAVAVTPTLIGLIDPTDAADPIARQFVPDARELETRPEERGDPIGDGAHSPVPGIVHRYPDRALLKLVGVCAVYCRFCFRREMVGPGAETSLTDAELDAALGYIAARPEIWEVVLTGGDPLVLAPRRLAALMARLAAIAHVKVVRFHTRVPIAAPERVTPALVEAIRAPDVTTYVAVHANHARELGPEARAALARLADAGVALVGQSVLLAGVNDEAATLAALFRTLVECRVKPYYLHHPDLAPGTAHFRLPIERGQALMAALRGRVSGLALPTYVLDIPGGHGKVPIGPGYLEPAPDGWRVTDYCGGVHSYGEGV</sequence>
<accession>A0A9W6J5E3</accession>
<reference evidence="14" key="1">
    <citation type="journal article" date="2014" name="Int. J. Syst. Evol. Microbiol.">
        <title>Complete genome sequence of Corynebacterium casei LMG S-19264T (=DSM 44701T), isolated from a smear-ripened cheese.</title>
        <authorList>
            <consortium name="US DOE Joint Genome Institute (JGI-PGF)"/>
            <person name="Walter F."/>
            <person name="Albersmeier A."/>
            <person name="Kalinowski J."/>
            <person name="Ruckert C."/>
        </authorList>
    </citation>
    <scope>NUCLEOTIDE SEQUENCE</scope>
    <source>
        <strain evidence="14">VKM B-2484</strain>
    </source>
</reference>
<dbReference type="NCBIfam" id="TIGR00238">
    <property type="entry name" value="KamA family radical SAM protein"/>
    <property type="match status" value="1"/>
</dbReference>
<dbReference type="InterPro" id="IPR003739">
    <property type="entry name" value="Lys_aminomutase/Glu_NH3_mut"/>
</dbReference>
<comment type="cofactor">
    <cofactor evidence="1 12">
        <name>pyridoxal 5'-phosphate</name>
        <dbReference type="ChEBI" id="CHEBI:597326"/>
    </cofactor>
</comment>
<dbReference type="GO" id="GO:0051539">
    <property type="term" value="F:4 iron, 4 sulfur cluster binding"/>
    <property type="evidence" value="ECO:0007669"/>
    <property type="project" value="UniProtKB-KW"/>
</dbReference>
<organism evidence="14 15">
    <name type="scientific">Ancylobacter dichloromethanicus</name>
    <dbReference type="NCBI Taxonomy" id="518825"/>
    <lineage>
        <taxon>Bacteria</taxon>
        <taxon>Pseudomonadati</taxon>
        <taxon>Pseudomonadota</taxon>
        <taxon>Alphaproteobacteria</taxon>
        <taxon>Hyphomicrobiales</taxon>
        <taxon>Xanthobacteraceae</taxon>
        <taxon>Ancylobacter</taxon>
    </lineage>
</organism>
<evidence type="ECO:0000256" key="5">
    <source>
        <dbReference type="ARBA" id="ARBA00022691"/>
    </source>
</evidence>
<evidence type="ECO:0000256" key="11">
    <source>
        <dbReference type="PIRSR" id="PIRSR004911-1"/>
    </source>
</evidence>
<evidence type="ECO:0000256" key="9">
    <source>
        <dbReference type="ARBA" id="ARBA00023014"/>
    </source>
</evidence>
<evidence type="ECO:0000313" key="14">
    <source>
        <dbReference type="EMBL" id="GLK71131.1"/>
    </source>
</evidence>
<dbReference type="Proteomes" id="UP001143370">
    <property type="component" value="Unassembled WGS sequence"/>
</dbReference>
<dbReference type="InterPro" id="IPR025895">
    <property type="entry name" value="LAM_C_dom"/>
</dbReference>
<evidence type="ECO:0000256" key="4">
    <source>
        <dbReference type="ARBA" id="ARBA00022485"/>
    </source>
</evidence>
<evidence type="ECO:0000256" key="12">
    <source>
        <dbReference type="PIRSR" id="PIRSR603739-50"/>
    </source>
</evidence>
<dbReference type="AlphaFoldDB" id="A0A9W6J5E3"/>
<proteinExistence type="inferred from homology"/>
<comment type="similarity">
    <text evidence="3">Belongs to the radical SAM superfamily. KamA family.</text>
</comment>
<dbReference type="InterPro" id="IPR007197">
    <property type="entry name" value="rSAM"/>
</dbReference>
<dbReference type="GO" id="GO:0016853">
    <property type="term" value="F:isomerase activity"/>
    <property type="evidence" value="ECO:0007669"/>
    <property type="project" value="UniProtKB-KW"/>
</dbReference>
<feature type="modified residue" description="N6-(pyridoxal phosphate)lysine" evidence="12">
    <location>
        <position position="331"/>
    </location>
</feature>
<keyword evidence="6 11" id="KW-0479">Metal-binding</keyword>
<dbReference type="PIRSF" id="PIRSF004911">
    <property type="entry name" value="DUF160"/>
    <property type="match status" value="1"/>
</dbReference>
<keyword evidence="7 12" id="KW-0663">Pyridoxal phosphate</keyword>
<dbReference type="SUPFAM" id="SSF102114">
    <property type="entry name" value="Radical SAM enzymes"/>
    <property type="match status" value="1"/>
</dbReference>
<keyword evidence="8" id="KW-0408">Iron</keyword>
<dbReference type="Gene3D" id="3.20.20.70">
    <property type="entry name" value="Aldolase class I"/>
    <property type="match status" value="1"/>
</dbReference>